<name>A0A7W9GHM0_9ACTN</name>
<dbReference type="RefSeq" id="WP_185076994.1">
    <property type="nucleotide sequence ID" value="NZ_JACHMB010000001.1"/>
</dbReference>
<evidence type="ECO:0000313" key="3">
    <source>
        <dbReference type="Proteomes" id="UP000579153"/>
    </source>
</evidence>
<reference evidence="2 3" key="1">
    <citation type="submission" date="2020-08" db="EMBL/GenBank/DDBJ databases">
        <title>Sequencing the genomes of 1000 actinobacteria strains.</title>
        <authorList>
            <person name="Klenk H.-P."/>
        </authorList>
    </citation>
    <scope>NUCLEOTIDE SEQUENCE [LARGE SCALE GENOMIC DNA]</scope>
    <source>
        <strain evidence="2 3">DSM 45507</strain>
    </source>
</reference>
<evidence type="ECO:0000256" key="1">
    <source>
        <dbReference type="SAM" id="MobiDB-lite"/>
    </source>
</evidence>
<protein>
    <submittedName>
        <fullName evidence="2">Type IV secretory pathway VirB10-like protein</fullName>
    </submittedName>
</protein>
<feature type="region of interest" description="Disordered" evidence="1">
    <location>
        <begin position="222"/>
        <end position="248"/>
    </location>
</feature>
<dbReference type="AlphaFoldDB" id="A0A7W9GHM0"/>
<organism evidence="2 3">
    <name type="scientific">Nonomuraea jabiensis</name>
    <dbReference type="NCBI Taxonomy" id="882448"/>
    <lineage>
        <taxon>Bacteria</taxon>
        <taxon>Bacillati</taxon>
        <taxon>Actinomycetota</taxon>
        <taxon>Actinomycetes</taxon>
        <taxon>Streptosporangiales</taxon>
        <taxon>Streptosporangiaceae</taxon>
        <taxon>Nonomuraea</taxon>
    </lineage>
</organism>
<dbReference type="Proteomes" id="UP000579153">
    <property type="component" value="Unassembled WGS sequence"/>
</dbReference>
<feature type="region of interest" description="Disordered" evidence="1">
    <location>
        <begin position="141"/>
        <end position="209"/>
    </location>
</feature>
<feature type="compositionally biased region" description="Basic and acidic residues" evidence="1">
    <location>
        <begin position="164"/>
        <end position="194"/>
    </location>
</feature>
<evidence type="ECO:0000313" key="2">
    <source>
        <dbReference type="EMBL" id="MBB5783977.1"/>
    </source>
</evidence>
<dbReference type="EMBL" id="JACHMB010000001">
    <property type="protein sequence ID" value="MBB5783977.1"/>
    <property type="molecule type" value="Genomic_DNA"/>
</dbReference>
<feature type="compositionally biased region" description="Basic and acidic residues" evidence="1">
    <location>
        <begin position="222"/>
        <end position="242"/>
    </location>
</feature>
<proteinExistence type="predicted"/>
<comment type="caution">
    <text evidence="2">The sequence shown here is derived from an EMBL/GenBank/DDBJ whole genome shotgun (WGS) entry which is preliminary data.</text>
</comment>
<sequence>MDLDEVAGRLYALPPSEFTAAREAEARAAKDAGEAGLAREIAKLRKPTVSAWAVNRVAREHPDELAELLDVGERLRAAWQEQDADELAELTRRRAGVMGKVGRLVRQAGGLSSAAAAEVDQTLESAIVDADAAGQVRRGRLAKPLSYSGFAPAPAPRGRPARRPSPEDEARKREEAEARRAKEREEAEAAHREWQAALESAVREHDERAERVAALERKLAKARKRLTESEQRLEVARREERHARQRLG</sequence>
<accession>A0A7W9GHM0</accession>
<gene>
    <name evidence="2" type="ORF">HD596_010733</name>
</gene>
<keyword evidence="3" id="KW-1185">Reference proteome</keyword>